<feature type="region of interest" description="Disordered" evidence="1">
    <location>
        <begin position="67"/>
        <end position="107"/>
    </location>
</feature>
<reference evidence="2" key="1">
    <citation type="submission" date="2021-01" db="EMBL/GenBank/DDBJ databases">
        <authorList>
            <person name="Corre E."/>
            <person name="Pelletier E."/>
            <person name="Niang G."/>
            <person name="Scheremetjew M."/>
            <person name="Finn R."/>
            <person name="Kale V."/>
            <person name="Holt S."/>
            <person name="Cochrane G."/>
            <person name="Meng A."/>
            <person name="Brown T."/>
            <person name="Cohen L."/>
        </authorList>
    </citation>
    <scope>NUCLEOTIDE SEQUENCE</scope>
    <source>
        <strain evidence="2">CCMP 410</strain>
    </source>
</reference>
<dbReference type="AlphaFoldDB" id="A0A7S1UZV4"/>
<feature type="region of interest" description="Disordered" evidence="1">
    <location>
        <begin position="136"/>
        <end position="155"/>
    </location>
</feature>
<sequence length="289" mass="32219">MSDQQQAHLRINTMQLDRSISIRTLDDSVRVVIPEVERKKKLRQAPPTGAVVIPMFVEVPPQPPTMVKPVGLRGSSHNKRGCYGPTVEGRPSSPEAPQRTNSSPSIQQHEMYTLPTSLSRSASDADALQVAGRVFGFPNERSTPTPPPRDPLDMAVKQRPLRGTGKHQYVGRRRHRGSLKMSSKYDSLGESDHAHDYGLRYNSISLDDFEDKMNASESNLELLQEDKEPEVSAEKDLDRRRALLKAGHLRRPTKQFDCDPSCLQLSASGKVVTMKIQNPVLFKTTSNCA</sequence>
<dbReference type="EMBL" id="HBGK01023889">
    <property type="protein sequence ID" value="CAD9283477.1"/>
    <property type="molecule type" value="Transcribed_RNA"/>
</dbReference>
<evidence type="ECO:0000313" key="2">
    <source>
        <dbReference type="EMBL" id="CAD9283477.1"/>
    </source>
</evidence>
<organism evidence="2">
    <name type="scientific">Grammatophora oceanica</name>
    <dbReference type="NCBI Taxonomy" id="210454"/>
    <lineage>
        <taxon>Eukaryota</taxon>
        <taxon>Sar</taxon>
        <taxon>Stramenopiles</taxon>
        <taxon>Ochrophyta</taxon>
        <taxon>Bacillariophyta</taxon>
        <taxon>Fragilariophyceae</taxon>
        <taxon>Fragilariophycidae</taxon>
        <taxon>Rhabdonematales</taxon>
        <taxon>Grammatophoraceae</taxon>
        <taxon>Grammatophora</taxon>
    </lineage>
</organism>
<name>A0A7S1UZV4_9STRA</name>
<accession>A0A7S1UZV4</accession>
<feature type="compositionally biased region" description="Polar residues" evidence="1">
    <location>
        <begin position="98"/>
        <end position="107"/>
    </location>
</feature>
<proteinExistence type="predicted"/>
<gene>
    <name evidence="2" type="ORF">GOCE00092_LOCUS12389</name>
</gene>
<protein>
    <submittedName>
        <fullName evidence="2">Uncharacterized protein</fullName>
    </submittedName>
</protein>
<evidence type="ECO:0000256" key="1">
    <source>
        <dbReference type="SAM" id="MobiDB-lite"/>
    </source>
</evidence>